<evidence type="ECO:0000313" key="3">
    <source>
        <dbReference type="Proteomes" id="UP000054018"/>
    </source>
</evidence>
<reference evidence="2 3" key="1">
    <citation type="submission" date="2014-04" db="EMBL/GenBank/DDBJ databases">
        <authorList>
            <consortium name="DOE Joint Genome Institute"/>
            <person name="Kuo A."/>
            <person name="Kohler A."/>
            <person name="Costa M.D."/>
            <person name="Nagy L.G."/>
            <person name="Floudas D."/>
            <person name="Copeland A."/>
            <person name="Barry K.W."/>
            <person name="Cichocki N."/>
            <person name="Veneault-Fourrey C."/>
            <person name="LaButti K."/>
            <person name="Lindquist E.A."/>
            <person name="Lipzen A."/>
            <person name="Lundell T."/>
            <person name="Morin E."/>
            <person name="Murat C."/>
            <person name="Sun H."/>
            <person name="Tunlid A."/>
            <person name="Henrissat B."/>
            <person name="Grigoriev I.V."/>
            <person name="Hibbett D.S."/>
            <person name="Martin F."/>
            <person name="Nordberg H.P."/>
            <person name="Cantor M.N."/>
            <person name="Hua S.X."/>
        </authorList>
    </citation>
    <scope>NUCLEOTIDE SEQUENCE [LARGE SCALE GENOMIC DNA]</scope>
    <source>
        <strain evidence="2 3">441</strain>
    </source>
</reference>
<evidence type="ECO:0000256" key="1">
    <source>
        <dbReference type="SAM" id="MobiDB-lite"/>
    </source>
</evidence>
<name>A0A0C9XNN0_9AGAM</name>
<sequence length="122" mass="13530">MLSPMWHGTKRSINLDEAADNDIGEEDSKVDEQEEYGEMVMDDLGVEMETDLHMGVNLGSEEWSGHIEKDGQTRGGRAWAVQAGRTKNHHGDPLQKKGKILESTSTRTLPAKQTNDEHGDQG</sequence>
<accession>A0A0C9XNN0</accession>
<dbReference type="Proteomes" id="UP000054018">
    <property type="component" value="Unassembled WGS sequence"/>
</dbReference>
<proteinExistence type="predicted"/>
<gene>
    <name evidence="2" type="ORF">PISMIDRAFT_17589</name>
</gene>
<keyword evidence="3" id="KW-1185">Reference proteome</keyword>
<dbReference type="EMBL" id="KN833961">
    <property type="protein sequence ID" value="KIK13995.1"/>
    <property type="molecule type" value="Genomic_DNA"/>
</dbReference>
<evidence type="ECO:0000313" key="2">
    <source>
        <dbReference type="EMBL" id="KIK13995.1"/>
    </source>
</evidence>
<feature type="region of interest" description="Disordered" evidence="1">
    <location>
        <begin position="1"/>
        <end position="32"/>
    </location>
</feature>
<feature type="compositionally biased region" description="Polar residues" evidence="1">
    <location>
        <begin position="102"/>
        <end position="113"/>
    </location>
</feature>
<feature type="region of interest" description="Disordered" evidence="1">
    <location>
        <begin position="84"/>
        <end position="122"/>
    </location>
</feature>
<protein>
    <submittedName>
        <fullName evidence="2">Uncharacterized protein</fullName>
    </submittedName>
</protein>
<reference evidence="3" key="2">
    <citation type="submission" date="2015-01" db="EMBL/GenBank/DDBJ databases">
        <title>Evolutionary Origins and Diversification of the Mycorrhizal Mutualists.</title>
        <authorList>
            <consortium name="DOE Joint Genome Institute"/>
            <consortium name="Mycorrhizal Genomics Consortium"/>
            <person name="Kohler A."/>
            <person name="Kuo A."/>
            <person name="Nagy L.G."/>
            <person name="Floudas D."/>
            <person name="Copeland A."/>
            <person name="Barry K.W."/>
            <person name="Cichocki N."/>
            <person name="Veneault-Fourrey C."/>
            <person name="LaButti K."/>
            <person name="Lindquist E.A."/>
            <person name="Lipzen A."/>
            <person name="Lundell T."/>
            <person name="Morin E."/>
            <person name="Murat C."/>
            <person name="Riley R."/>
            <person name="Ohm R."/>
            <person name="Sun H."/>
            <person name="Tunlid A."/>
            <person name="Henrissat B."/>
            <person name="Grigoriev I.V."/>
            <person name="Hibbett D.S."/>
            <person name="Martin F."/>
        </authorList>
    </citation>
    <scope>NUCLEOTIDE SEQUENCE [LARGE SCALE GENOMIC DNA]</scope>
    <source>
        <strain evidence="3">441</strain>
    </source>
</reference>
<dbReference type="AlphaFoldDB" id="A0A0C9XNN0"/>
<dbReference type="HOGENOM" id="CLU_2027657_0_0_1"/>
<organism evidence="2 3">
    <name type="scientific">Pisolithus microcarpus 441</name>
    <dbReference type="NCBI Taxonomy" id="765257"/>
    <lineage>
        <taxon>Eukaryota</taxon>
        <taxon>Fungi</taxon>
        <taxon>Dikarya</taxon>
        <taxon>Basidiomycota</taxon>
        <taxon>Agaricomycotina</taxon>
        <taxon>Agaricomycetes</taxon>
        <taxon>Agaricomycetidae</taxon>
        <taxon>Boletales</taxon>
        <taxon>Sclerodermatineae</taxon>
        <taxon>Pisolithaceae</taxon>
        <taxon>Pisolithus</taxon>
    </lineage>
</organism>